<keyword evidence="3" id="KW-0804">Transcription</keyword>
<dbReference type="Gene3D" id="1.10.260.40">
    <property type="entry name" value="lambda repressor-like DNA-binding domains"/>
    <property type="match status" value="1"/>
</dbReference>
<dbReference type="eggNOG" id="COG1609">
    <property type="taxonomic scope" value="Bacteria"/>
</dbReference>
<dbReference type="InterPro" id="IPR010982">
    <property type="entry name" value="Lambda_DNA-bd_dom_sf"/>
</dbReference>
<dbReference type="KEGG" id="pin:Ping_2058"/>
<keyword evidence="6" id="KW-1185">Reference proteome</keyword>
<dbReference type="Gene3D" id="3.40.50.2300">
    <property type="match status" value="2"/>
</dbReference>
<evidence type="ECO:0000313" key="6">
    <source>
        <dbReference type="Proteomes" id="UP000000639"/>
    </source>
</evidence>
<dbReference type="SUPFAM" id="SSF53822">
    <property type="entry name" value="Periplasmic binding protein-like I"/>
    <property type="match status" value="1"/>
</dbReference>
<proteinExistence type="predicted"/>
<protein>
    <submittedName>
        <fullName evidence="5">Transcriptional regulator, LacI family</fullName>
    </submittedName>
</protein>
<accession>A1SWE6</accession>
<dbReference type="SUPFAM" id="SSF47413">
    <property type="entry name" value="lambda repressor-like DNA-binding domains"/>
    <property type="match status" value="1"/>
</dbReference>
<name>A1SWE6_PSYIN</name>
<dbReference type="HOGENOM" id="CLU_037628_6_3_6"/>
<dbReference type="InterPro" id="IPR028082">
    <property type="entry name" value="Peripla_BP_I"/>
</dbReference>
<dbReference type="OrthoDB" id="5681588at2"/>
<evidence type="ECO:0000256" key="1">
    <source>
        <dbReference type="ARBA" id="ARBA00023015"/>
    </source>
</evidence>
<feature type="domain" description="HTH lacI-type" evidence="4">
    <location>
        <begin position="13"/>
        <end position="67"/>
    </location>
</feature>
<dbReference type="EMBL" id="CP000510">
    <property type="protein sequence ID" value="ABM03811.1"/>
    <property type="molecule type" value="Genomic_DNA"/>
</dbReference>
<dbReference type="CDD" id="cd01575">
    <property type="entry name" value="PBP1_GntR"/>
    <property type="match status" value="1"/>
</dbReference>
<dbReference type="PANTHER" id="PTHR30146:SF33">
    <property type="entry name" value="TRANSCRIPTIONAL REGULATOR"/>
    <property type="match status" value="1"/>
</dbReference>
<dbReference type="SMART" id="SM00354">
    <property type="entry name" value="HTH_LACI"/>
    <property type="match status" value="1"/>
</dbReference>
<dbReference type="Pfam" id="PF13377">
    <property type="entry name" value="Peripla_BP_3"/>
    <property type="match status" value="1"/>
</dbReference>
<dbReference type="CDD" id="cd01392">
    <property type="entry name" value="HTH_LacI"/>
    <property type="match status" value="1"/>
</dbReference>
<dbReference type="AlphaFoldDB" id="A1SWE6"/>
<evidence type="ECO:0000256" key="2">
    <source>
        <dbReference type="ARBA" id="ARBA00023125"/>
    </source>
</evidence>
<dbReference type="InterPro" id="IPR000843">
    <property type="entry name" value="HTH_LacI"/>
</dbReference>
<dbReference type="Pfam" id="PF00356">
    <property type="entry name" value="LacI"/>
    <property type="match status" value="1"/>
</dbReference>
<evidence type="ECO:0000256" key="3">
    <source>
        <dbReference type="ARBA" id="ARBA00023163"/>
    </source>
</evidence>
<organism evidence="5 6">
    <name type="scientific">Psychromonas ingrahamii (strain DSM 17664 / CCUG 51855 / 37)</name>
    <dbReference type="NCBI Taxonomy" id="357804"/>
    <lineage>
        <taxon>Bacteria</taxon>
        <taxon>Pseudomonadati</taxon>
        <taxon>Pseudomonadota</taxon>
        <taxon>Gammaproteobacteria</taxon>
        <taxon>Alteromonadales</taxon>
        <taxon>Psychromonadaceae</taxon>
        <taxon>Psychromonas</taxon>
    </lineage>
</organism>
<dbReference type="GO" id="GO:0000976">
    <property type="term" value="F:transcription cis-regulatory region binding"/>
    <property type="evidence" value="ECO:0007669"/>
    <property type="project" value="TreeGrafter"/>
</dbReference>
<dbReference type="InterPro" id="IPR046335">
    <property type="entry name" value="LacI/GalR-like_sensor"/>
</dbReference>
<dbReference type="RefSeq" id="WP_011770371.1">
    <property type="nucleotide sequence ID" value="NC_008709.1"/>
</dbReference>
<reference evidence="5 6" key="1">
    <citation type="submission" date="2007-01" db="EMBL/GenBank/DDBJ databases">
        <title>Complete sequence of Psychromonas ingrahamii 37.</title>
        <authorList>
            <consortium name="US DOE Joint Genome Institute"/>
            <person name="Copeland A."/>
            <person name="Lucas S."/>
            <person name="Lapidus A."/>
            <person name="Barry K."/>
            <person name="Detter J.C."/>
            <person name="Glavina del Rio T."/>
            <person name="Hammon N."/>
            <person name="Israni S."/>
            <person name="Dalin E."/>
            <person name="Tice H."/>
            <person name="Pitluck S."/>
            <person name="Thompson L.S."/>
            <person name="Brettin T."/>
            <person name="Bruce D."/>
            <person name="Han C."/>
            <person name="Tapia R."/>
            <person name="Schmutz J."/>
            <person name="Larimer F."/>
            <person name="Land M."/>
            <person name="Hauser L."/>
            <person name="Kyrpides N."/>
            <person name="Ivanova N."/>
            <person name="Staley J."/>
            <person name="Richardson P."/>
        </authorList>
    </citation>
    <scope>NUCLEOTIDE SEQUENCE [LARGE SCALE GENOMIC DNA]</scope>
    <source>
        <strain evidence="5 6">37</strain>
    </source>
</reference>
<dbReference type="GO" id="GO:0003700">
    <property type="term" value="F:DNA-binding transcription factor activity"/>
    <property type="evidence" value="ECO:0007669"/>
    <property type="project" value="TreeGrafter"/>
</dbReference>
<dbReference type="Proteomes" id="UP000000639">
    <property type="component" value="Chromosome"/>
</dbReference>
<evidence type="ECO:0000259" key="4">
    <source>
        <dbReference type="PROSITE" id="PS50932"/>
    </source>
</evidence>
<keyword evidence="1" id="KW-0805">Transcription regulation</keyword>
<gene>
    <name evidence="5" type="ordered locus">Ping_2058</name>
</gene>
<dbReference type="STRING" id="357804.Ping_2058"/>
<dbReference type="PANTHER" id="PTHR30146">
    <property type="entry name" value="LACI-RELATED TRANSCRIPTIONAL REPRESSOR"/>
    <property type="match status" value="1"/>
</dbReference>
<dbReference type="PROSITE" id="PS50932">
    <property type="entry name" value="HTH_LACI_2"/>
    <property type="match status" value="1"/>
</dbReference>
<dbReference type="PROSITE" id="PS00356">
    <property type="entry name" value="HTH_LACI_1"/>
    <property type="match status" value="1"/>
</dbReference>
<evidence type="ECO:0000313" key="5">
    <source>
        <dbReference type="EMBL" id="ABM03811.1"/>
    </source>
</evidence>
<keyword evidence="2" id="KW-0238">DNA-binding</keyword>
<sequence length="341" mass="37495">MEVTRKRRGTGRVTLADVAKAAGVGTMTVSRVLRMPDQVSDKLRDKIQQVIDELGYIPNRAAGALASGKSNSIAVILPSLVDKMCSQFIPPFQNILNQAGHQLILGYSNYSISQEEQLLSPLLASNPSAIVLFGSERSAQSTKMIKNAQLTMLEVAEINDLSFDLNIGIDHYQASKEMTNYLIKKGYQNIAFVGFQNGQNILRKQLGGWQSAMLENYLSPDHFLIANDLTDIKLGSEGLAKLLLRESTLDAVICTNEEIATGVLFECQRRVLKIPQDIAITCLDGSILSQQCVPTLTSIELDYVNMGKEAANLLLERLLDKEQSDAKQINIGFKLCERASS</sequence>